<accession>A0A409X5V5</accession>
<dbReference type="InterPro" id="IPR034164">
    <property type="entry name" value="Pepsin-like_dom"/>
</dbReference>
<dbReference type="SUPFAM" id="SSF50630">
    <property type="entry name" value="Acid proteases"/>
    <property type="match status" value="1"/>
</dbReference>
<evidence type="ECO:0000256" key="3">
    <source>
        <dbReference type="RuleBase" id="RU000454"/>
    </source>
</evidence>
<protein>
    <recommendedName>
        <fullName evidence="7">Peptidase A1 domain-containing protein</fullName>
    </recommendedName>
</protein>
<dbReference type="GO" id="GO:0006508">
    <property type="term" value="P:proteolysis"/>
    <property type="evidence" value="ECO:0007669"/>
    <property type="project" value="UniProtKB-KW"/>
</dbReference>
<dbReference type="InterPro" id="IPR021109">
    <property type="entry name" value="Peptidase_aspartic_dom_sf"/>
</dbReference>
<keyword evidence="6" id="KW-0732">Signal</keyword>
<keyword evidence="5" id="KW-0812">Transmembrane</keyword>
<feature type="region of interest" description="Disordered" evidence="4">
    <location>
        <begin position="451"/>
        <end position="492"/>
    </location>
</feature>
<name>A0A409X5V5_PSICY</name>
<dbReference type="OrthoDB" id="771136at2759"/>
<keyword evidence="5" id="KW-1133">Transmembrane helix</keyword>
<keyword evidence="3" id="KW-0645">Protease</keyword>
<dbReference type="InterPro" id="IPR001969">
    <property type="entry name" value="Aspartic_peptidase_AS"/>
</dbReference>
<feature type="transmembrane region" description="Helical" evidence="5">
    <location>
        <begin position="512"/>
        <end position="538"/>
    </location>
</feature>
<dbReference type="Gene3D" id="2.40.70.10">
    <property type="entry name" value="Acid Proteases"/>
    <property type="match status" value="2"/>
</dbReference>
<dbReference type="PROSITE" id="PS00141">
    <property type="entry name" value="ASP_PROTEASE"/>
    <property type="match status" value="1"/>
</dbReference>
<dbReference type="PANTHER" id="PTHR47966:SF57">
    <property type="entry name" value="PEPTIDASE A1 DOMAIN-CONTAINING PROTEIN"/>
    <property type="match status" value="1"/>
</dbReference>
<evidence type="ECO:0000313" key="8">
    <source>
        <dbReference type="EMBL" id="PPQ86178.1"/>
    </source>
</evidence>
<dbReference type="AlphaFoldDB" id="A0A409X5V5"/>
<reference evidence="8 9" key="1">
    <citation type="journal article" date="2018" name="Evol. Lett.">
        <title>Horizontal gene cluster transfer increased hallucinogenic mushroom diversity.</title>
        <authorList>
            <person name="Reynolds H.T."/>
            <person name="Vijayakumar V."/>
            <person name="Gluck-Thaler E."/>
            <person name="Korotkin H.B."/>
            <person name="Matheny P.B."/>
            <person name="Slot J.C."/>
        </authorList>
    </citation>
    <scope>NUCLEOTIDE SEQUENCE [LARGE SCALE GENOMIC DNA]</scope>
    <source>
        <strain evidence="8 9">2631</strain>
    </source>
</reference>
<comment type="caution">
    <text evidence="8">The sequence shown here is derived from an EMBL/GenBank/DDBJ whole genome shotgun (WGS) entry which is preliminary data.</text>
</comment>
<dbReference type="GO" id="GO:0004190">
    <property type="term" value="F:aspartic-type endopeptidase activity"/>
    <property type="evidence" value="ECO:0007669"/>
    <property type="project" value="UniProtKB-KW"/>
</dbReference>
<dbReference type="Pfam" id="PF00026">
    <property type="entry name" value="Asp"/>
    <property type="match status" value="1"/>
</dbReference>
<evidence type="ECO:0000256" key="5">
    <source>
        <dbReference type="SAM" id="Phobius"/>
    </source>
</evidence>
<feature type="domain" description="Peptidase A1" evidence="7">
    <location>
        <begin position="65"/>
        <end position="399"/>
    </location>
</feature>
<dbReference type="Proteomes" id="UP000283269">
    <property type="component" value="Unassembled WGS sequence"/>
</dbReference>
<feature type="signal peptide" evidence="6">
    <location>
        <begin position="1"/>
        <end position="22"/>
    </location>
</feature>
<gene>
    <name evidence="8" type="ORF">CVT25_006921</name>
</gene>
<proteinExistence type="inferred from homology"/>
<dbReference type="EMBL" id="NHYD01002539">
    <property type="protein sequence ID" value="PPQ86178.1"/>
    <property type="molecule type" value="Genomic_DNA"/>
</dbReference>
<organism evidence="8 9">
    <name type="scientific">Psilocybe cyanescens</name>
    <dbReference type="NCBI Taxonomy" id="93625"/>
    <lineage>
        <taxon>Eukaryota</taxon>
        <taxon>Fungi</taxon>
        <taxon>Dikarya</taxon>
        <taxon>Basidiomycota</taxon>
        <taxon>Agaricomycotina</taxon>
        <taxon>Agaricomycetes</taxon>
        <taxon>Agaricomycetidae</taxon>
        <taxon>Agaricales</taxon>
        <taxon>Agaricineae</taxon>
        <taxon>Strophariaceae</taxon>
        <taxon>Psilocybe</taxon>
    </lineage>
</organism>
<feature type="chain" id="PRO_5019317806" description="Peptidase A1 domain-containing protein" evidence="6">
    <location>
        <begin position="23"/>
        <end position="574"/>
    </location>
</feature>
<sequence length="574" mass="61122">MRITACTFVTFLLVLSSYLVDALKIPFSRQAPKGISLSSPFGISRYSFASSSGKETVNDVQDVRYVTNITINGVQVQVALDTGSTDLWVIPPGGLGIFNDTGLSLDLLYGDGSYGTSGTIGIAPFQFGSYHIERQAFLNAIESSIGGLQELGVYGLMGLSFDFSTSSPINQKIKSVYGPDATWGQSVLANIFQQNPAQPNFIAIDLARSADLEDIDGGSFTIGEYEPHYAAVANMTKLSQHPKGGDRWTTLLEGMYVDNQAIDVVSTIAGVPAGQSQALLDTGDPNAILPVAMYNALYSRIPGSALHEGATGSIWIIPCNTTTHVEVAFGGERYPIHPLDLSTISDPLTINGEEWVACVAAFKGADRWGGDAYDISLGDSFLRNVYSVFDFGDALSDGPTSDPYMQLLSQVDPAQAITEVATIRARTMANLPPEMDPTALVALLKTYGSTTDSTQTDGIVSPTGTSSADIPGASTTDTGLSATNEGSTKHDTDLAVDTNHSITLDESTFRKYGLIVICLLGANLFIGLVLTMLGVLACMRRGASRKNLTRTASTPAYVPVKSDETYSDKPYYTP</sequence>
<dbReference type="PROSITE" id="PS51767">
    <property type="entry name" value="PEPTIDASE_A1"/>
    <property type="match status" value="1"/>
</dbReference>
<keyword evidence="3" id="KW-0378">Hydrolase</keyword>
<dbReference type="PANTHER" id="PTHR47966">
    <property type="entry name" value="BETA-SITE APP-CLEAVING ENZYME, ISOFORM A-RELATED"/>
    <property type="match status" value="1"/>
</dbReference>
<dbReference type="InParanoid" id="A0A409X5V5"/>
<dbReference type="PRINTS" id="PR00792">
    <property type="entry name" value="PEPSIN"/>
</dbReference>
<dbReference type="STRING" id="93625.A0A409X5V5"/>
<dbReference type="InterPro" id="IPR001461">
    <property type="entry name" value="Aspartic_peptidase_A1"/>
</dbReference>
<comment type="similarity">
    <text evidence="1 3">Belongs to the peptidase A1 family.</text>
</comment>
<dbReference type="InterPro" id="IPR033121">
    <property type="entry name" value="PEPTIDASE_A1"/>
</dbReference>
<feature type="compositionally biased region" description="Polar residues" evidence="4">
    <location>
        <begin position="451"/>
        <end position="486"/>
    </location>
</feature>
<evidence type="ECO:0000259" key="7">
    <source>
        <dbReference type="PROSITE" id="PS51767"/>
    </source>
</evidence>
<evidence type="ECO:0000256" key="4">
    <source>
        <dbReference type="SAM" id="MobiDB-lite"/>
    </source>
</evidence>
<keyword evidence="2 3" id="KW-0064">Aspartyl protease</keyword>
<keyword evidence="5" id="KW-0472">Membrane</keyword>
<evidence type="ECO:0000256" key="2">
    <source>
        <dbReference type="ARBA" id="ARBA00022750"/>
    </source>
</evidence>
<evidence type="ECO:0000256" key="1">
    <source>
        <dbReference type="ARBA" id="ARBA00007447"/>
    </source>
</evidence>
<keyword evidence="9" id="KW-1185">Reference proteome</keyword>
<dbReference type="CDD" id="cd05471">
    <property type="entry name" value="pepsin_like"/>
    <property type="match status" value="1"/>
</dbReference>
<evidence type="ECO:0000256" key="6">
    <source>
        <dbReference type="SAM" id="SignalP"/>
    </source>
</evidence>
<evidence type="ECO:0000313" key="9">
    <source>
        <dbReference type="Proteomes" id="UP000283269"/>
    </source>
</evidence>